<comment type="caution">
    <text evidence="7">The sequence shown here is derived from an EMBL/GenBank/DDBJ whole genome shotgun (WGS) entry which is preliminary data.</text>
</comment>
<evidence type="ECO:0000256" key="2">
    <source>
        <dbReference type="ARBA" id="ARBA00007441"/>
    </source>
</evidence>
<comment type="similarity">
    <text evidence="2">Belongs to the class-I pyridoxal-phosphate-dependent aminotransferase family.</text>
</comment>
<evidence type="ECO:0000259" key="6">
    <source>
        <dbReference type="Pfam" id="PF00155"/>
    </source>
</evidence>
<dbReference type="InterPro" id="IPR050596">
    <property type="entry name" value="AspAT/PAT-like"/>
</dbReference>
<proteinExistence type="inferred from homology"/>
<reference evidence="7 8" key="1">
    <citation type="journal article" date="2016" name="Nat. Commun.">
        <title>Thousands of microbial genomes shed light on interconnected biogeochemical processes in an aquifer system.</title>
        <authorList>
            <person name="Anantharaman K."/>
            <person name="Brown C.T."/>
            <person name="Hug L.A."/>
            <person name="Sharon I."/>
            <person name="Castelle C.J."/>
            <person name="Probst A.J."/>
            <person name="Thomas B.C."/>
            <person name="Singh A."/>
            <person name="Wilkins M.J."/>
            <person name="Karaoz U."/>
            <person name="Brodie E.L."/>
            <person name="Williams K.H."/>
            <person name="Hubbard S.S."/>
            <person name="Banfield J.F."/>
        </authorList>
    </citation>
    <scope>NUCLEOTIDE SEQUENCE [LARGE SCALE GENOMIC DNA]</scope>
</reference>
<keyword evidence="3" id="KW-0032">Aminotransferase</keyword>
<name>A0A1F6AQQ1_9BACT</name>
<dbReference type="AlphaFoldDB" id="A0A1F6AQQ1"/>
<accession>A0A1F6AQQ1</accession>
<sequence length="598" mass="67543">MLTEVPQAISEAIKIAPVDPQYYGPDDDRVTRFVDQTIDTWSNAEPELAGGLNQLKDLLTPLEQEALTFYLASTAFAIADAAPPLEKPQQEIKERATGVTLFKNLTSGEIESERDAFRTTWQTVYPENLSFAATATFTRETVLSQPEIPDLDAKLAQLKADFAAEMQTWKDAGKTPEMRDMLSMKLKLESKYPNLKDYMFDLTIGDVDLVSNPVEPEYSDVPERMGFTGEKLWRIDQRAKEYQRLLRRAGVNITGYQPIPLGWNALITRGLDYLGHYGMNGYQNEGCFMDYGGSYAMDRAFLLAKRTLSEEGVTSPTALFPTPGFMMMKDVAENTGLKTMELVTKPEDHFLPTPDKLKEILLAHPEIKILVLTPINNPGSHVAEAERIKQILDMLEGEQQFKDIIVINDLAYLGTGDKDQNTQLGKTLNQRRRRIDVLAWTKLLGRPGLRCATAGTPDPEIAKWVKPVARNVTLAISYPMQAETLAVLDFVKLEDMERLYQLYRHRQEKMIETLKLRPDLFDIYHALVTTWDAALYAFVPLANGVDPLDIMPQTGLFGTSARAFYASVFPDIPNYIRFALGKQPITEQTIDRMRKMMS</sequence>
<dbReference type="Pfam" id="PF00155">
    <property type="entry name" value="Aminotran_1_2"/>
    <property type="match status" value="1"/>
</dbReference>
<dbReference type="PANTHER" id="PTHR46383:SF1">
    <property type="entry name" value="ASPARTATE AMINOTRANSFERASE"/>
    <property type="match status" value="1"/>
</dbReference>
<dbReference type="InterPro" id="IPR015424">
    <property type="entry name" value="PyrdxlP-dep_Trfase"/>
</dbReference>
<dbReference type="GO" id="GO:0006520">
    <property type="term" value="P:amino acid metabolic process"/>
    <property type="evidence" value="ECO:0007669"/>
    <property type="project" value="InterPro"/>
</dbReference>
<gene>
    <name evidence="7" type="ORF">A2960_02675</name>
</gene>
<comment type="cofactor">
    <cofactor evidence="1">
        <name>pyridoxal 5'-phosphate</name>
        <dbReference type="ChEBI" id="CHEBI:597326"/>
    </cofactor>
</comment>
<dbReference type="PANTHER" id="PTHR46383">
    <property type="entry name" value="ASPARTATE AMINOTRANSFERASE"/>
    <property type="match status" value="1"/>
</dbReference>
<evidence type="ECO:0000313" key="7">
    <source>
        <dbReference type="EMBL" id="OGG27026.1"/>
    </source>
</evidence>
<keyword evidence="4" id="KW-0808">Transferase</keyword>
<organism evidence="7 8">
    <name type="scientific">Candidatus Gottesmanbacteria bacterium RIFCSPLOWO2_01_FULL_39_12b</name>
    <dbReference type="NCBI Taxonomy" id="1798388"/>
    <lineage>
        <taxon>Bacteria</taxon>
        <taxon>Candidatus Gottesmaniibacteriota</taxon>
    </lineage>
</organism>
<keyword evidence="5" id="KW-0663">Pyridoxal phosphate</keyword>
<evidence type="ECO:0000256" key="3">
    <source>
        <dbReference type="ARBA" id="ARBA00022576"/>
    </source>
</evidence>
<dbReference type="InterPro" id="IPR015421">
    <property type="entry name" value="PyrdxlP-dep_Trfase_major"/>
</dbReference>
<evidence type="ECO:0000313" key="8">
    <source>
        <dbReference type="Proteomes" id="UP000176609"/>
    </source>
</evidence>
<dbReference type="CDD" id="cd00609">
    <property type="entry name" value="AAT_like"/>
    <property type="match status" value="1"/>
</dbReference>
<dbReference type="Gene3D" id="3.40.640.10">
    <property type="entry name" value="Type I PLP-dependent aspartate aminotransferase-like (Major domain)"/>
    <property type="match status" value="1"/>
</dbReference>
<dbReference type="EMBL" id="MFJR01000007">
    <property type="protein sequence ID" value="OGG27026.1"/>
    <property type="molecule type" value="Genomic_DNA"/>
</dbReference>
<evidence type="ECO:0000256" key="5">
    <source>
        <dbReference type="ARBA" id="ARBA00022898"/>
    </source>
</evidence>
<evidence type="ECO:0000256" key="1">
    <source>
        <dbReference type="ARBA" id="ARBA00001933"/>
    </source>
</evidence>
<feature type="domain" description="Aminotransferase class I/classII large" evidence="6">
    <location>
        <begin position="318"/>
        <end position="515"/>
    </location>
</feature>
<protein>
    <recommendedName>
        <fullName evidence="6">Aminotransferase class I/classII large domain-containing protein</fullName>
    </recommendedName>
</protein>
<dbReference type="GO" id="GO:0008483">
    <property type="term" value="F:transaminase activity"/>
    <property type="evidence" value="ECO:0007669"/>
    <property type="project" value="UniProtKB-KW"/>
</dbReference>
<dbReference type="GO" id="GO:0030170">
    <property type="term" value="F:pyridoxal phosphate binding"/>
    <property type="evidence" value="ECO:0007669"/>
    <property type="project" value="InterPro"/>
</dbReference>
<dbReference type="Proteomes" id="UP000176609">
    <property type="component" value="Unassembled WGS sequence"/>
</dbReference>
<dbReference type="SUPFAM" id="SSF53383">
    <property type="entry name" value="PLP-dependent transferases"/>
    <property type="match status" value="1"/>
</dbReference>
<evidence type="ECO:0000256" key="4">
    <source>
        <dbReference type="ARBA" id="ARBA00022679"/>
    </source>
</evidence>
<dbReference type="InterPro" id="IPR004839">
    <property type="entry name" value="Aminotransferase_I/II_large"/>
</dbReference>